<dbReference type="RefSeq" id="XP_060283786.1">
    <property type="nucleotide sequence ID" value="XM_060432441.1"/>
</dbReference>
<dbReference type="InterPro" id="IPR052184">
    <property type="entry name" value="SDR_enzymes"/>
</dbReference>
<accession>A0AAJ0BZU7</accession>
<gene>
    <name evidence="1" type="ORF">QBC33DRAFT_611175</name>
</gene>
<dbReference type="InterPro" id="IPR002347">
    <property type="entry name" value="SDR_fam"/>
</dbReference>
<dbReference type="Proteomes" id="UP001244011">
    <property type="component" value="Unassembled WGS sequence"/>
</dbReference>
<dbReference type="EMBL" id="MU839008">
    <property type="protein sequence ID" value="KAK1767573.1"/>
    <property type="molecule type" value="Genomic_DNA"/>
</dbReference>
<dbReference type="GeneID" id="85315628"/>
<sequence length="271" mass="29135">MPSYAVVGASRGLGYGLLKQLSADPDNVVFGVVRGVEAFREKISKDVPSRKNIHAVYGDLADLASLRAAADAVSAVTGGSLDVLIANAAFIAADFDVIVKPGQDWDIFDKTTLDSFKINALGNIHLMSVFTPLIQKGHLKKIVAISSGMGDINFTVEANVRFQAPYSISKAALNMAIAKFHVQYRKEGILFMGISPGVVDTGVYDHFDVTDPHVQAGSQEMMTTMKNYAPHWEGPISPEESASKVLEVVDNATIEANGGLMVSHLGTKRWL</sequence>
<proteinExistence type="predicted"/>
<keyword evidence="2" id="KW-1185">Reference proteome</keyword>
<reference evidence="1" key="1">
    <citation type="submission" date="2023-06" db="EMBL/GenBank/DDBJ databases">
        <title>Genome-scale phylogeny and comparative genomics of the fungal order Sordariales.</title>
        <authorList>
            <consortium name="Lawrence Berkeley National Laboratory"/>
            <person name="Hensen N."/>
            <person name="Bonometti L."/>
            <person name="Westerberg I."/>
            <person name="Brannstrom I.O."/>
            <person name="Guillou S."/>
            <person name="Cros-Aarteil S."/>
            <person name="Calhoun S."/>
            <person name="Haridas S."/>
            <person name="Kuo A."/>
            <person name="Mondo S."/>
            <person name="Pangilinan J."/>
            <person name="Riley R."/>
            <person name="Labutti K."/>
            <person name="Andreopoulos B."/>
            <person name="Lipzen A."/>
            <person name="Chen C."/>
            <person name="Yanf M."/>
            <person name="Daum C."/>
            <person name="Ng V."/>
            <person name="Clum A."/>
            <person name="Steindorff A."/>
            <person name="Ohm R."/>
            <person name="Martin F."/>
            <person name="Silar P."/>
            <person name="Natvig D."/>
            <person name="Lalanne C."/>
            <person name="Gautier V."/>
            <person name="Ament-Velasquez S.L."/>
            <person name="Kruys A."/>
            <person name="Hutchinson M.I."/>
            <person name="Powell A.J."/>
            <person name="Barry K."/>
            <person name="Miller A.N."/>
            <person name="Grigoriev I.V."/>
            <person name="Debuchy R."/>
            <person name="Gladieux P."/>
            <person name="Thoren M.H."/>
            <person name="Johannesson H."/>
        </authorList>
    </citation>
    <scope>NUCLEOTIDE SEQUENCE</scope>
    <source>
        <strain evidence="1">8032-3</strain>
    </source>
</reference>
<name>A0AAJ0BZU7_9PEZI</name>
<dbReference type="PRINTS" id="PR00081">
    <property type="entry name" value="GDHRDH"/>
</dbReference>
<organism evidence="1 2">
    <name type="scientific">Phialemonium atrogriseum</name>
    <dbReference type="NCBI Taxonomy" id="1093897"/>
    <lineage>
        <taxon>Eukaryota</taxon>
        <taxon>Fungi</taxon>
        <taxon>Dikarya</taxon>
        <taxon>Ascomycota</taxon>
        <taxon>Pezizomycotina</taxon>
        <taxon>Sordariomycetes</taxon>
        <taxon>Sordariomycetidae</taxon>
        <taxon>Cephalothecales</taxon>
        <taxon>Cephalothecaceae</taxon>
        <taxon>Phialemonium</taxon>
    </lineage>
</organism>
<protein>
    <submittedName>
        <fullName evidence="1">Short chain dehydrogenase</fullName>
    </submittedName>
</protein>
<dbReference type="PANTHER" id="PTHR45458:SF3">
    <property type="entry name" value="CHAIN DEHYDROGENASE (ATSC), PUTATIVE-RELATED"/>
    <property type="match status" value="1"/>
</dbReference>
<dbReference type="Gene3D" id="3.40.50.720">
    <property type="entry name" value="NAD(P)-binding Rossmann-like Domain"/>
    <property type="match status" value="1"/>
</dbReference>
<dbReference type="Pfam" id="PF00106">
    <property type="entry name" value="adh_short"/>
    <property type="match status" value="1"/>
</dbReference>
<dbReference type="GO" id="GO:0016616">
    <property type="term" value="F:oxidoreductase activity, acting on the CH-OH group of donors, NAD or NADP as acceptor"/>
    <property type="evidence" value="ECO:0007669"/>
    <property type="project" value="TreeGrafter"/>
</dbReference>
<dbReference type="PANTHER" id="PTHR45458">
    <property type="entry name" value="SHORT-CHAIN DEHYDROGENASE/REDUCTASE SDR"/>
    <property type="match status" value="1"/>
</dbReference>
<evidence type="ECO:0000313" key="2">
    <source>
        <dbReference type="Proteomes" id="UP001244011"/>
    </source>
</evidence>
<dbReference type="InterPro" id="IPR036291">
    <property type="entry name" value="NAD(P)-bd_dom_sf"/>
</dbReference>
<dbReference type="SUPFAM" id="SSF51735">
    <property type="entry name" value="NAD(P)-binding Rossmann-fold domains"/>
    <property type="match status" value="1"/>
</dbReference>
<dbReference type="AlphaFoldDB" id="A0AAJ0BZU7"/>
<comment type="caution">
    <text evidence="1">The sequence shown here is derived from an EMBL/GenBank/DDBJ whole genome shotgun (WGS) entry which is preliminary data.</text>
</comment>
<evidence type="ECO:0000313" key="1">
    <source>
        <dbReference type="EMBL" id="KAK1767573.1"/>
    </source>
</evidence>